<organism evidence="6">
    <name type="scientific">Dissoconium aciculare CBS 342.82</name>
    <dbReference type="NCBI Taxonomy" id="1314786"/>
    <lineage>
        <taxon>Eukaryota</taxon>
        <taxon>Fungi</taxon>
        <taxon>Dikarya</taxon>
        <taxon>Ascomycota</taxon>
        <taxon>Pezizomycotina</taxon>
        <taxon>Dothideomycetes</taxon>
        <taxon>Dothideomycetidae</taxon>
        <taxon>Mycosphaerellales</taxon>
        <taxon>Dissoconiaceae</taxon>
        <taxon>Dissoconium</taxon>
    </lineage>
</organism>
<dbReference type="InterPro" id="IPR027417">
    <property type="entry name" value="P-loop_NTPase"/>
</dbReference>
<name>A0A6J3M8V7_9PEZI</name>
<dbReference type="Gene3D" id="1.25.40.20">
    <property type="entry name" value="Ankyrin repeat-containing domain"/>
    <property type="match status" value="1"/>
</dbReference>
<dbReference type="PANTHER" id="PTHR10039:SF16">
    <property type="entry name" value="GPI INOSITOL-DEACYLASE"/>
    <property type="match status" value="1"/>
</dbReference>
<evidence type="ECO:0000259" key="4">
    <source>
        <dbReference type="Pfam" id="PF24883"/>
    </source>
</evidence>
<dbReference type="Gene3D" id="3.40.50.300">
    <property type="entry name" value="P-loop containing nucleotide triphosphate hydrolases"/>
    <property type="match status" value="1"/>
</dbReference>
<keyword evidence="1" id="KW-0677">Repeat</keyword>
<evidence type="ECO:0000313" key="5">
    <source>
        <dbReference type="Proteomes" id="UP000504637"/>
    </source>
</evidence>
<dbReference type="Pfam" id="PF06985">
    <property type="entry name" value="HET"/>
    <property type="match status" value="1"/>
</dbReference>
<dbReference type="Pfam" id="PF12796">
    <property type="entry name" value="Ank_2"/>
    <property type="match status" value="1"/>
</dbReference>
<reference evidence="6" key="2">
    <citation type="submission" date="2020-04" db="EMBL/GenBank/DDBJ databases">
        <authorList>
            <consortium name="NCBI Genome Project"/>
        </authorList>
    </citation>
    <scope>NUCLEOTIDE SEQUENCE</scope>
    <source>
        <strain evidence="6">CBS 342.82</strain>
    </source>
</reference>
<dbReference type="AlphaFoldDB" id="A0A6J3M8V7"/>
<dbReference type="GeneID" id="54365323"/>
<accession>A0A6J3M8V7</accession>
<feature type="repeat" description="ANK" evidence="2">
    <location>
        <begin position="900"/>
        <end position="932"/>
    </location>
</feature>
<sequence>MRLLHATSLHFTEFLHDADRPRYVIASHRWTAHEVTFKEFKEGRDKHRPGYEKVTAFAKYVREHVPGIEWLWIDTCCINKDSDAELAYAINSMFRWYRNAELCIAHLAGVSAVGNISDFEQDDWFRRGWTLQELLAPRLVVFVTKYWNVIGNKGGSSDYLDTISIGRDLGANIAKITGVSERVLNDWNSSTTLSIGEKIKWMEGRTTTREEDLSYALFGIVGITLSVIYGEGKDRARQRVRAELQQRAEADADDYQKIVKWLAAPDPWTEHDIARKLHERHTGNWLLQSRQYQAWKLGQDQQHRYLWLYGGVGCGKTILCSVAIEDMRTHYGRQDHIGHAVFYFSFSEKRKQTYESLILSLVSQLGGKEPSFSLLKQASQSIHKRRPRRDELEKILHVVLKSYDTVFCHLDALDECPQSNQARQHVLSGLRELLHQAPNVRLLLTSQDVPDIRQLIEHLDTASASVFISSALIDTDIVRYINSQMDQDSKLRRLDPATQRSIQQTLRQRADGSFRWVYCQLQALMESSSTKPSAINRALQDLPKTLYDTYRRMLNNINLADRCEALTLLRWLAYAREPLSLAELAEASIVDPTDNASPDGTVNTADRGGIEDTINILTGLVVFIEDNQQDRHIGKYEDDHAESGTSDTVNERLGNSLLNQRSSADTKIRLAHSSVQKYLESADIASSIVKHFHLDPAQEHRFLAQSCLAYLTHYSASPSKQLSEQDFITFPLLGYAARSWYRHARLQSPGENAKMFRLIKNETWKQDWLRIHNPGLLEPKSGDVGGRKEGNSIYHASLAGSWEKVQDLLAAVVDIDTPGGGRRYPSVNTLSGEFGTALQAASVGGHLRTVQVLLAAGAEVNIQGGLYSNALQAASATGQEQIVQRLIDAGADVNTRGIHRHDTALQAASANNHEKVVRILLDAKADVNAEGGSYGNALQAASAFGFEEIVQMLLNADADVNATAAFYGTALQIATILGHQGVVQKLRQAGAYDDDS</sequence>
<evidence type="ECO:0000256" key="2">
    <source>
        <dbReference type="PROSITE-ProRule" id="PRU00023"/>
    </source>
</evidence>
<dbReference type="RefSeq" id="XP_033461471.1">
    <property type="nucleotide sequence ID" value="XM_033607524.1"/>
</dbReference>
<protein>
    <recommendedName>
        <fullName evidence="7">HET-domain-containing protein</fullName>
    </recommendedName>
</protein>
<dbReference type="InterPro" id="IPR056884">
    <property type="entry name" value="NPHP3-like_N"/>
</dbReference>
<dbReference type="Pfam" id="PF24883">
    <property type="entry name" value="NPHP3_N"/>
    <property type="match status" value="1"/>
</dbReference>
<reference evidence="6" key="3">
    <citation type="submission" date="2025-08" db="UniProtKB">
        <authorList>
            <consortium name="RefSeq"/>
        </authorList>
    </citation>
    <scope>IDENTIFICATION</scope>
    <source>
        <strain evidence="6">CBS 342.82</strain>
    </source>
</reference>
<evidence type="ECO:0000259" key="3">
    <source>
        <dbReference type="Pfam" id="PF06985"/>
    </source>
</evidence>
<gene>
    <name evidence="6" type="ORF">K489DRAFT_408811</name>
</gene>
<feature type="repeat" description="ANK" evidence="2">
    <location>
        <begin position="833"/>
        <end position="865"/>
    </location>
</feature>
<dbReference type="InterPro" id="IPR002110">
    <property type="entry name" value="Ankyrin_rpt"/>
</dbReference>
<dbReference type="PROSITE" id="PS50297">
    <property type="entry name" value="ANK_REP_REGION"/>
    <property type="match status" value="2"/>
</dbReference>
<dbReference type="PANTHER" id="PTHR10039">
    <property type="entry name" value="AMELOGENIN"/>
    <property type="match status" value="1"/>
</dbReference>
<reference evidence="6" key="1">
    <citation type="submission" date="2020-01" db="EMBL/GenBank/DDBJ databases">
        <authorList>
            <consortium name="DOE Joint Genome Institute"/>
            <person name="Haridas S."/>
            <person name="Albert R."/>
            <person name="Binder M."/>
            <person name="Bloem J."/>
            <person name="Labutti K."/>
            <person name="Salamov A."/>
            <person name="Andreopoulos B."/>
            <person name="Baker S.E."/>
            <person name="Barry K."/>
            <person name="Bills G."/>
            <person name="Bluhm B.H."/>
            <person name="Cannon C."/>
            <person name="Castanera R."/>
            <person name="Culley D.E."/>
            <person name="Daum C."/>
            <person name="Ezra D."/>
            <person name="Gonzalez J.B."/>
            <person name="Henrissat B."/>
            <person name="Kuo A."/>
            <person name="Liang C."/>
            <person name="Lipzen A."/>
            <person name="Lutzoni F."/>
            <person name="Magnuson J."/>
            <person name="Mondo S."/>
            <person name="Nolan M."/>
            <person name="Ohm R."/>
            <person name="Pangilinan J."/>
            <person name="Park H.-J."/>
            <person name="Ramirez L."/>
            <person name="Alfaro M."/>
            <person name="Sun H."/>
            <person name="Tritt A."/>
            <person name="Yoshinaga Y."/>
            <person name="Zwiers L.-H."/>
            <person name="Turgeon B.G."/>
            <person name="Goodwin S.B."/>
            <person name="Spatafora J.W."/>
            <person name="Crous P.W."/>
            <person name="Grigoriev I.V."/>
        </authorList>
    </citation>
    <scope>NUCLEOTIDE SEQUENCE</scope>
    <source>
        <strain evidence="6">CBS 342.82</strain>
    </source>
</reference>
<dbReference type="InterPro" id="IPR010730">
    <property type="entry name" value="HET"/>
</dbReference>
<dbReference type="Pfam" id="PF00023">
    <property type="entry name" value="Ank"/>
    <property type="match status" value="1"/>
</dbReference>
<evidence type="ECO:0000313" key="6">
    <source>
        <dbReference type="RefSeq" id="XP_033461471.1"/>
    </source>
</evidence>
<feature type="domain" description="Nephrocystin 3-like N-terminal" evidence="4">
    <location>
        <begin position="282"/>
        <end position="446"/>
    </location>
</feature>
<evidence type="ECO:0000256" key="1">
    <source>
        <dbReference type="ARBA" id="ARBA00022737"/>
    </source>
</evidence>
<keyword evidence="5" id="KW-1185">Reference proteome</keyword>
<feature type="repeat" description="ANK" evidence="2">
    <location>
        <begin position="866"/>
        <end position="898"/>
    </location>
</feature>
<feature type="domain" description="Heterokaryon incompatibility" evidence="3">
    <location>
        <begin position="23"/>
        <end position="112"/>
    </location>
</feature>
<dbReference type="OrthoDB" id="1577640at2759"/>
<evidence type="ECO:0008006" key="7">
    <source>
        <dbReference type="Google" id="ProtNLM"/>
    </source>
</evidence>
<dbReference type="Proteomes" id="UP000504637">
    <property type="component" value="Unplaced"/>
</dbReference>
<dbReference type="PROSITE" id="PS50088">
    <property type="entry name" value="ANK_REPEAT"/>
    <property type="match status" value="3"/>
</dbReference>
<dbReference type="SMART" id="SM00248">
    <property type="entry name" value="ANK"/>
    <property type="match status" value="5"/>
</dbReference>
<dbReference type="SUPFAM" id="SSF52540">
    <property type="entry name" value="P-loop containing nucleoside triphosphate hydrolases"/>
    <property type="match status" value="1"/>
</dbReference>
<dbReference type="InterPro" id="IPR036770">
    <property type="entry name" value="Ankyrin_rpt-contain_sf"/>
</dbReference>
<keyword evidence="2" id="KW-0040">ANK repeat</keyword>
<dbReference type="SUPFAM" id="SSF48403">
    <property type="entry name" value="Ankyrin repeat"/>
    <property type="match status" value="1"/>
</dbReference>
<proteinExistence type="predicted"/>